<keyword evidence="1" id="KW-0547">Nucleotide-binding</keyword>
<dbReference type="InterPro" id="IPR027417">
    <property type="entry name" value="P-loop_NTPase"/>
</dbReference>
<evidence type="ECO:0000256" key="2">
    <source>
        <dbReference type="ARBA" id="ARBA00023134"/>
    </source>
</evidence>
<dbReference type="PANTHER" id="PTHR10903">
    <property type="entry name" value="GTPASE, IMAP FAMILY MEMBER-RELATED"/>
    <property type="match status" value="1"/>
</dbReference>
<dbReference type="InterPro" id="IPR045058">
    <property type="entry name" value="GIMA/IAN/Toc"/>
</dbReference>
<dbReference type="Gramene" id="GBG65597">
    <property type="protein sequence ID" value="GBG65597"/>
    <property type="gene ID" value="CBR_g51479"/>
</dbReference>
<dbReference type="OrthoDB" id="8954335at2759"/>
<dbReference type="OMA" id="HEIQDHA"/>
<dbReference type="STRING" id="69332.A0A388K6C9"/>
<dbReference type="Proteomes" id="UP000265515">
    <property type="component" value="Unassembled WGS sequence"/>
</dbReference>
<name>A0A388K6C9_CHABU</name>
<reference evidence="4 5" key="1">
    <citation type="journal article" date="2018" name="Cell">
        <title>The Chara Genome: Secondary Complexity and Implications for Plant Terrestrialization.</title>
        <authorList>
            <person name="Nishiyama T."/>
            <person name="Sakayama H."/>
            <person name="Vries J.D."/>
            <person name="Buschmann H."/>
            <person name="Saint-Marcoux D."/>
            <person name="Ullrich K.K."/>
            <person name="Haas F.B."/>
            <person name="Vanderstraeten L."/>
            <person name="Becker D."/>
            <person name="Lang D."/>
            <person name="Vosolsobe S."/>
            <person name="Rombauts S."/>
            <person name="Wilhelmsson P.K.I."/>
            <person name="Janitza P."/>
            <person name="Kern R."/>
            <person name="Heyl A."/>
            <person name="Rumpler F."/>
            <person name="Villalobos L.I.A.C."/>
            <person name="Clay J.M."/>
            <person name="Skokan R."/>
            <person name="Toyoda A."/>
            <person name="Suzuki Y."/>
            <person name="Kagoshima H."/>
            <person name="Schijlen E."/>
            <person name="Tajeshwar N."/>
            <person name="Catarino B."/>
            <person name="Hetherington A.J."/>
            <person name="Saltykova A."/>
            <person name="Bonnot C."/>
            <person name="Breuninger H."/>
            <person name="Symeonidi A."/>
            <person name="Radhakrishnan G.V."/>
            <person name="Van Nieuwerburgh F."/>
            <person name="Deforce D."/>
            <person name="Chang C."/>
            <person name="Karol K.G."/>
            <person name="Hedrich R."/>
            <person name="Ulvskov P."/>
            <person name="Glockner G."/>
            <person name="Delwiche C.F."/>
            <person name="Petrasek J."/>
            <person name="Van de Peer Y."/>
            <person name="Friml J."/>
            <person name="Beilby M."/>
            <person name="Dolan L."/>
            <person name="Kohara Y."/>
            <person name="Sugano S."/>
            <person name="Fujiyama A."/>
            <person name="Delaux P.-M."/>
            <person name="Quint M."/>
            <person name="TheiBen G."/>
            <person name="Hagemann M."/>
            <person name="Harholt J."/>
            <person name="Dunand C."/>
            <person name="Zachgo S."/>
            <person name="Langdale J."/>
            <person name="Maumus F."/>
            <person name="Straeten D.V.D."/>
            <person name="Gould S.B."/>
            <person name="Rensing S.A."/>
        </authorList>
    </citation>
    <scope>NUCLEOTIDE SEQUENCE [LARGE SCALE GENOMIC DNA]</scope>
    <source>
        <strain evidence="4 5">S276</strain>
    </source>
</reference>
<organism evidence="4 5">
    <name type="scientific">Chara braunii</name>
    <name type="common">Braun's stonewort</name>
    <dbReference type="NCBI Taxonomy" id="69332"/>
    <lineage>
        <taxon>Eukaryota</taxon>
        <taxon>Viridiplantae</taxon>
        <taxon>Streptophyta</taxon>
        <taxon>Charophyceae</taxon>
        <taxon>Charales</taxon>
        <taxon>Characeae</taxon>
        <taxon>Chara</taxon>
    </lineage>
</organism>
<dbReference type="GO" id="GO:0005525">
    <property type="term" value="F:GTP binding"/>
    <property type="evidence" value="ECO:0007669"/>
    <property type="project" value="UniProtKB-KW"/>
</dbReference>
<evidence type="ECO:0000313" key="5">
    <source>
        <dbReference type="Proteomes" id="UP000265515"/>
    </source>
</evidence>
<dbReference type="Gene3D" id="3.40.50.300">
    <property type="entry name" value="P-loop containing nucleotide triphosphate hydrolases"/>
    <property type="match status" value="1"/>
</dbReference>
<gene>
    <name evidence="4" type="ORF">CBR_g51479</name>
</gene>
<dbReference type="PROSITE" id="PS51720">
    <property type="entry name" value="G_AIG1"/>
    <property type="match status" value="1"/>
</dbReference>
<evidence type="ECO:0000313" key="4">
    <source>
        <dbReference type="EMBL" id="GBG65597.1"/>
    </source>
</evidence>
<proteinExistence type="predicted"/>
<accession>A0A388K6C9</accession>
<feature type="domain" description="AIG1-type G" evidence="3">
    <location>
        <begin position="41"/>
        <end position="242"/>
    </location>
</feature>
<dbReference type="AlphaFoldDB" id="A0A388K6C9"/>
<evidence type="ECO:0000259" key="3">
    <source>
        <dbReference type="PROSITE" id="PS51720"/>
    </source>
</evidence>
<sequence>MESRGSSLPTVAREWTGIMQFPVTTQASLHELLERLRKDNRDSLTILVLGKSGVGKSSTVNSIFGERVCVVSAFQSETIRPTVASRTRAGFTVNVIDTPGLVEAGCVNDQAVDAIRRFILDKPVDVVLYVDRLDGYRVDSLDRQIPIVLVENSGRCATNDEGEKILPNKTVWLTNLMRTIVEVVTAEKAAKYTIDERMIKGTDGNWWHKLITVPLFLFQLKVLYPLIRARIFADIDEGTEDE</sequence>
<dbReference type="PANTHER" id="PTHR10903:SF149">
    <property type="entry name" value="TRANSLOCASE OF CHLOROPLAST 33, CHLOROPLASTIC"/>
    <property type="match status" value="1"/>
</dbReference>
<keyword evidence="5" id="KW-1185">Reference proteome</keyword>
<comment type="caution">
    <text evidence="4">The sequence shown here is derived from an EMBL/GenBank/DDBJ whole genome shotgun (WGS) entry which is preliminary data.</text>
</comment>
<keyword evidence="2" id="KW-0342">GTP-binding</keyword>
<evidence type="ECO:0000256" key="1">
    <source>
        <dbReference type="ARBA" id="ARBA00022741"/>
    </source>
</evidence>
<dbReference type="Pfam" id="PF04548">
    <property type="entry name" value="AIG1"/>
    <property type="match status" value="1"/>
</dbReference>
<dbReference type="InterPro" id="IPR006703">
    <property type="entry name" value="G_AIG1"/>
</dbReference>
<dbReference type="SUPFAM" id="SSF52540">
    <property type="entry name" value="P-loop containing nucleoside triphosphate hydrolases"/>
    <property type="match status" value="1"/>
</dbReference>
<protein>
    <recommendedName>
        <fullName evidence="3">AIG1-type G domain-containing protein</fullName>
    </recommendedName>
</protein>
<dbReference type="EMBL" id="BFEA01000063">
    <property type="protein sequence ID" value="GBG65597.1"/>
    <property type="molecule type" value="Genomic_DNA"/>
</dbReference>